<dbReference type="PROSITE" id="PS51123">
    <property type="entry name" value="OMPA_2"/>
    <property type="match status" value="1"/>
</dbReference>
<evidence type="ECO:0000259" key="5">
    <source>
        <dbReference type="PROSITE" id="PS51123"/>
    </source>
</evidence>
<dbReference type="InterPro" id="IPR050330">
    <property type="entry name" value="Bact_OuterMem_StrucFunc"/>
</dbReference>
<gene>
    <name evidence="6" type="primary">yiaD_2</name>
    <name evidence="6" type="ORF">AW0309160_03647</name>
</gene>
<dbReference type="Gene3D" id="3.30.1330.60">
    <property type="entry name" value="OmpA-like domain"/>
    <property type="match status" value="1"/>
</dbReference>
<accession>A0A5Q4Z043</accession>
<dbReference type="InterPro" id="IPR006665">
    <property type="entry name" value="OmpA-like"/>
</dbReference>
<organism evidence="6">
    <name type="scientific">Aliivibrio wodanis</name>
    <dbReference type="NCBI Taxonomy" id="80852"/>
    <lineage>
        <taxon>Bacteria</taxon>
        <taxon>Pseudomonadati</taxon>
        <taxon>Pseudomonadota</taxon>
        <taxon>Gammaproteobacteria</taxon>
        <taxon>Vibrionales</taxon>
        <taxon>Vibrionaceae</taxon>
        <taxon>Aliivibrio</taxon>
    </lineage>
</organism>
<keyword evidence="2 4" id="KW-0472">Membrane</keyword>
<evidence type="ECO:0000313" key="6">
    <source>
        <dbReference type="EMBL" id="VVV06163.1"/>
    </source>
</evidence>
<dbReference type="InterPro" id="IPR006664">
    <property type="entry name" value="OMP_bac"/>
</dbReference>
<dbReference type="PRINTS" id="PR01023">
    <property type="entry name" value="NAFLGMOTY"/>
</dbReference>
<dbReference type="Pfam" id="PF00691">
    <property type="entry name" value="OmpA"/>
    <property type="match status" value="1"/>
</dbReference>
<evidence type="ECO:0000256" key="4">
    <source>
        <dbReference type="PROSITE-ProRule" id="PRU00473"/>
    </source>
</evidence>
<comment type="subcellular location">
    <subcellularLocation>
        <location evidence="1">Cell outer membrane</location>
    </subcellularLocation>
</comment>
<sequence>MKKQILGLIIATSFLVGCQSAPNNKTLVIEDTTTIETFINYHDRELQQFITSDVGSIATSKGEVILLLNGDKSFDSGSTEIKIESKEVLSKLAQLLKDKPESEIFIAGHTDSRGSKQFNMALSNKRADSVQALLEELGVSLNRMNTYGFGEEEPIASNKNQDGRKRNRRIEIRITPITELFNNNS</sequence>
<dbReference type="InterPro" id="IPR036737">
    <property type="entry name" value="OmpA-like_sf"/>
</dbReference>
<dbReference type="PROSITE" id="PS51257">
    <property type="entry name" value="PROKAR_LIPOPROTEIN"/>
    <property type="match status" value="1"/>
</dbReference>
<reference evidence="6" key="1">
    <citation type="submission" date="2019-09" db="EMBL/GenBank/DDBJ databases">
        <authorList>
            <person name="Hjerde E."/>
        </authorList>
    </citation>
    <scope>NUCLEOTIDE SEQUENCE</scope>
    <source>
        <strain evidence="6">06/09/160</strain>
    </source>
</reference>
<dbReference type="SUPFAM" id="SSF103088">
    <property type="entry name" value="OmpA-like"/>
    <property type="match status" value="1"/>
</dbReference>
<evidence type="ECO:0000256" key="3">
    <source>
        <dbReference type="ARBA" id="ARBA00023237"/>
    </source>
</evidence>
<dbReference type="AlphaFoldDB" id="A0A5Q4Z043"/>
<name>A0A5Q4Z043_9GAMM</name>
<keyword evidence="6" id="KW-0449">Lipoprotein</keyword>
<dbReference type="CDD" id="cd07185">
    <property type="entry name" value="OmpA_C-like"/>
    <property type="match status" value="1"/>
</dbReference>
<evidence type="ECO:0000256" key="1">
    <source>
        <dbReference type="ARBA" id="ARBA00004442"/>
    </source>
</evidence>
<dbReference type="EMBL" id="LR721751">
    <property type="protein sequence ID" value="VVV06163.1"/>
    <property type="molecule type" value="Genomic_DNA"/>
</dbReference>
<dbReference type="PANTHER" id="PTHR30329:SF21">
    <property type="entry name" value="LIPOPROTEIN YIAD-RELATED"/>
    <property type="match status" value="1"/>
</dbReference>
<dbReference type="GO" id="GO:0009279">
    <property type="term" value="C:cell outer membrane"/>
    <property type="evidence" value="ECO:0007669"/>
    <property type="project" value="UniProtKB-SubCell"/>
</dbReference>
<feature type="domain" description="OmpA-like" evidence="5">
    <location>
        <begin position="61"/>
        <end position="178"/>
    </location>
</feature>
<dbReference type="PANTHER" id="PTHR30329">
    <property type="entry name" value="STATOR ELEMENT OF FLAGELLAR MOTOR COMPLEX"/>
    <property type="match status" value="1"/>
</dbReference>
<keyword evidence="3" id="KW-0998">Cell outer membrane</keyword>
<proteinExistence type="predicted"/>
<dbReference type="PRINTS" id="PR01021">
    <property type="entry name" value="OMPADOMAIN"/>
</dbReference>
<protein>
    <submittedName>
        <fullName evidence="6">Putative lipoprotein YiaD</fullName>
    </submittedName>
</protein>
<evidence type="ECO:0000256" key="2">
    <source>
        <dbReference type="ARBA" id="ARBA00023136"/>
    </source>
</evidence>